<feature type="region of interest" description="Disordered" evidence="1">
    <location>
        <begin position="72"/>
        <end position="115"/>
    </location>
</feature>
<organism evidence="2 3">
    <name type="scientific">Rhodococcus oxybenzonivorans</name>
    <dbReference type="NCBI Taxonomy" id="1990687"/>
    <lineage>
        <taxon>Bacteria</taxon>
        <taxon>Bacillati</taxon>
        <taxon>Actinomycetota</taxon>
        <taxon>Actinomycetes</taxon>
        <taxon>Mycobacteriales</taxon>
        <taxon>Nocardiaceae</taxon>
        <taxon>Rhodococcus</taxon>
    </lineage>
</organism>
<dbReference type="KEGG" id="roz:CBI38_36250"/>
<dbReference type="Proteomes" id="UP000245711">
    <property type="component" value="Plasmid pRB29"/>
</dbReference>
<dbReference type="EMBL" id="CP021356">
    <property type="protein sequence ID" value="AWK76847.1"/>
    <property type="molecule type" value="Genomic_DNA"/>
</dbReference>
<evidence type="ECO:0000313" key="2">
    <source>
        <dbReference type="EMBL" id="AWK76847.1"/>
    </source>
</evidence>
<proteinExistence type="predicted"/>
<geneLocation type="plasmid" evidence="3">
    <name>prb29</name>
</geneLocation>
<keyword evidence="2" id="KW-0614">Plasmid</keyword>
<keyword evidence="3" id="KW-1185">Reference proteome</keyword>
<name>A0A2S2C7I9_9NOCA</name>
<protein>
    <submittedName>
        <fullName evidence="2">Uncharacterized protein</fullName>
    </submittedName>
</protein>
<sequence length="115" mass="12442">MHVHTAHGSTVTPAERTTLEAAGVWRLCLYCDSTVDVYVMFDGVHRTSWSDTDRTADGPGNGNRAAWRATAVDQQDHASFTRPTARATATVAAREAPAAGLKYRTRPTPGTRARS</sequence>
<gene>
    <name evidence="2" type="ORF">CBI38_36250</name>
</gene>
<feature type="compositionally biased region" description="Low complexity" evidence="1">
    <location>
        <begin position="81"/>
        <end position="99"/>
    </location>
</feature>
<accession>A0A2S2C7I9</accession>
<reference evidence="2 3" key="1">
    <citation type="submission" date="2017-05" db="EMBL/GenBank/DDBJ databases">
        <title>Isolation of Rhodococcus sp. S2-17 biodegrading of BP-3.</title>
        <authorList>
            <person name="Lee Y."/>
            <person name="Kim K.H."/>
            <person name="Chun B.H."/>
            <person name="Jung H.S."/>
            <person name="Jeon C.O."/>
        </authorList>
    </citation>
    <scope>NUCLEOTIDE SEQUENCE [LARGE SCALE GENOMIC DNA]</scope>
    <source>
        <strain evidence="2 3">S2-17</strain>
        <plasmid evidence="3">prb29</plasmid>
    </source>
</reference>
<evidence type="ECO:0000256" key="1">
    <source>
        <dbReference type="SAM" id="MobiDB-lite"/>
    </source>
</evidence>
<dbReference type="AlphaFoldDB" id="A0A2S2C7I9"/>
<evidence type="ECO:0000313" key="3">
    <source>
        <dbReference type="Proteomes" id="UP000245711"/>
    </source>
</evidence>